<dbReference type="InterPro" id="IPR011763">
    <property type="entry name" value="COA_CT_C"/>
</dbReference>
<dbReference type="InterPro" id="IPR000438">
    <property type="entry name" value="Acetyl_CoA_COase_Trfase_b_su"/>
</dbReference>
<dbReference type="PROSITE" id="PS50980">
    <property type="entry name" value="COA_CT_NTER"/>
    <property type="match status" value="1"/>
</dbReference>
<keyword evidence="6" id="KW-1185">Reference proteome</keyword>
<proteinExistence type="inferred from homology"/>
<dbReference type="Proteomes" id="UP000632454">
    <property type="component" value="Unassembled WGS sequence"/>
</dbReference>
<sequence>MTRRSAVEVRDLIVDPGSWVGWDEPVTTIPADADYADDLRGAREKTGLDESLMTGAATVRGHRVALVVSEFGFLAGSIGADAGARMTAAIRRATAEGRALVALPASGGTRMQEGTAAFLQMVGITAAVVEHKAAHLPYLVYLRHPTTGGVFASWGSLGHVTLAEPGALIGFLGPRVYEGLYGEAFPDGVQQAENLRVQGLVDIVTPVDNLAEFVDAILRVHRAGIDPAEIDTATITSASDTPTTPATTWDAVIASRREDRPGVRDLVRAVADDVVNLSGTGEGESDRGLLVAMVRLGGRGVVVIGQDRRMQKPGSLLGPSALRVARRGMQLAADLDIPLVTVIDTPGAELSKDAEEGGLAGEIARCLADLIALPVPTVSVLLGEGAGGAALALMPADRVVAASNAWLSPLPPEGASLIVHRDTDHAPEMAQSQGIGAQALLDRGFVDVVVDEKPDAADEPGPFCVRMGAAIVAALGEIERTDAAEVIRSRTERFGRP</sequence>
<dbReference type="PROSITE" id="PS50989">
    <property type="entry name" value="COA_CT_CTER"/>
    <property type="match status" value="1"/>
</dbReference>
<dbReference type="PRINTS" id="PR01070">
    <property type="entry name" value="ACCCTRFRASEB"/>
</dbReference>
<dbReference type="SUPFAM" id="SSF52096">
    <property type="entry name" value="ClpP/crotonase"/>
    <property type="match status" value="2"/>
</dbReference>
<comment type="similarity">
    <text evidence="1">Belongs to the AccD/PCCB family.</text>
</comment>
<evidence type="ECO:0000259" key="3">
    <source>
        <dbReference type="PROSITE" id="PS50980"/>
    </source>
</evidence>
<organism evidence="5 6">
    <name type="scientific">Williamsia phyllosphaerae</name>
    <dbReference type="NCBI Taxonomy" id="885042"/>
    <lineage>
        <taxon>Bacteria</taxon>
        <taxon>Bacillati</taxon>
        <taxon>Actinomycetota</taxon>
        <taxon>Actinomycetes</taxon>
        <taxon>Mycobacteriales</taxon>
        <taxon>Nocardiaceae</taxon>
        <taxon>Williamsia</taxon>
    </lineage>
</organism>
<dbReference type="PANTHER" id="PTHR42995">
    <property type="entry name" value="ACETYL-COENZYME A CARBOXYLASE CARBOXYL TRANSFERASE SUBUNIT BETA, CHLOROPLASTIC"/>
    <property type="match status" value="1"/>
</dbReference>
<feature type="domain" description="CoA carboxyltransferase N-terminal" evidence="3">
    <location>
        <begin position="1"/>
        <end position="236"/>
    </location>
</feature>
<evidence type="ECO:0000256" key="1">
    <source>
        <dbReference type="ARBA" id="ARBA00006102"/>
    </source>
</evidence>
<feature type="domain" description="CoA carboxyltransferase C-terminal" evidence="4">
    <location>
        <begin position="238"/>
        <end position="477"/>
    </location>
</feature>
<evidence type="ECO:0000259" key="4">
    <source>
        <dbReference type="PROSITE" id="PS50989"/>
    </source>
</evidence>
<evidence type="ECO:0000313" key="6">
    <source>
        <dbReference type="Proteomes" id="UP000632454"/>
    </source>
</evidence>
<reference evidence="6" key="1">
    <citation type="journal article" date="2019" name="Int. J. Syst. Evol. Microbiol.">
        <title>The Global Catalogue of Microorganisms (GCM) 10K type strain sequencing project: providing services to taxonomists for standard genome sequencing and annotation.</title>
        <authorList>
            <consortium name="The Broad Institute Genomics Platform"/>
            <consortium name="The Broad Institute Genome Sequencing Center for Infectious Disease"/>
            <person name="Wu L."/>
            <person name="Ma J."/>
        </authorList>
    </citation>
    <scope>NUCLEOTIDE SEQUENCE [LARGE SCALE GENOMIC DNA]</scope>
    <source>
        <strain evidence="6">CCM 7855</strain>
    </source>
</reference>
<evidence type="ECO:0000256" key="2">
    <source>
        <dbReference type="ARBA" id="ARBA00022679"/>
    </source>
</evidence>
<gene>
    <name evidence="5" type="primary">accD</name>
    <name evidence="5" type="ORF">GCM10007298_34610</name>
</gene>
<dbReference type="InterPro" id="IPR029045">
    <property type="entry name" value="ClpP/crotonase-like_dom_sf"/>
</dbReference>
<protein>
    <submittedName>
        <fullName evidence="5">Acetyl-CoA carboxylase</fullName>
    </submittedName>
</protein>
<name>A0ABQ1V3G9_9NOCA</name>
<dbReference type="Gene3D" id="3.90.226.10">
    <property type="entry name" value="2-enoyl-CoA Hydratase, Chain A, domain 1"/>
    <property type="match status" value="2"/>
</dbReference>
<dbReference type="InterPro" id="IPR034733">
    <property type="entry name" value="AcCoA_carboxyl_beta"/>
</dbReference>
<evidence type="ECO:0000313" key="5">
    <source>
        <dbReference type="EMBL" id="GGF35858.1"/>
    </source>
</evidence>
<dbReference type="EMBL" id="BMCS01000002">
    <property type="protein sequence ID" value="GGF35858.1"/>
    <property type="molecule type" value="Genomic_DNA"/>
</dbReference>
<dbReference type="Pfam" id="PF01039">
    <property type="entry name" value="Carboxyl_trans"/>
    <property type="match status" value="1"/>
</dbReference>
<keyword evidence="2" id="KW-0808">Transferase</keyword>
<dbReference type="InterPro" id="IPR011762">
    <property type="entry name" value="COA_CT_N"/>
</dbReference>
<dbReference type="RefSeq" id="WP_188491152.1">
    <property type="nucleotide sequence ID" value="NZ_BMCS01000002.1"/>
</dbReference>
<dbReference type="PANTHER" id="PTHR42995:SF5">
    <property type="entry name" value="ACETYL-COENZYME A CARBOXYLASE CARBOXYL TRANSFERASE SUBUNIT BETA, CHLOROPLASTIC"/>
    <property type="match status" value="1"/>
</dbReference>
<accession>A0ABQ1V3G9</accession>
<comment type="caution">
    <text evidence="5">The sequence shown here is derived from an EMBL/GenBank/DDBJ whole genome shotgun (WGS) entry which is preliminary data.</text>
</comment>